<dbReference type="GO" id="GO:0046872">
    <property type="term" value="F:metal ion binding"/>
    <property type="evidence" value="ECO:0007669"/>
    <property type="project" value="UniProtKB-KW"/>
</dbReference>
<dbReference type="InterPro" id="IPR026992">
    <property type="entry name" value="DIOX_N"/>
</dbReference>
<organism evidence="4 5">
    <name type="scientific">Amborella trichopoda</name>
    <dbReference type="NCBI Taxonomy" id="13333"/>
    <lineage>
        <taxon>Eukaryota</taxon>
        <taxon>Viridiplantae</taxon>
        <taxon>Streptophyta</taxon>
        <taxon>Embryophyta</taxon>
        <taxon>Tracheophyta</taxon>
        <taxon>Spermatophyta</taxon>
        <taxon>Magnoliopsida</taxon>
        <taxon>Amborellales</taxon>
        <taxon>Amborellaceae</taxon>
        <taxon>Amborella</taxon>
    </lineage>
</organism>
<dbReference type="PANTHER" id="PTHR47991">
    <property type="entry name" value="OXOGLUTARATE/IRON-DEPENDENT DIOXYGENASE"/>
    <property type="match status" value="1"/>
</dbReference>
<dbReference type="SUPFAM" id="SSF51197">
    <property type="entry name" value="Clavaminate synthase-like"/>
    <property type="match status" value="1"/>
</dbReference>
<evidence type="ECO:0000256" key="2">
    <source>
        <dbReference type="ARBA" id="ARBA00023004"/>
    </source>
</evidence>
<dbReference type="InterPro" id="IPR027443">
    <property type="entry name" value="IPNS-like_sf"/>
</dbReference>
<dbReference type="Gene3D" id="2.60.120.330">
    <property type="entry name" value="B-lactam Antibiotic, Isopenicillin N Synthase, Chain"/>
    <property type="match status" value="1"/>
</dbReference>
<dbReference type="OMA" id="FICKEED"/>
<keyword evidence="5" id="KW-1185">Reference proteome</keyword>
<evidence type="ECO:0000313" key="5">
    <source>
        <dbReference type="Proteomes" id="UP000017836"/>
    </source>
</evidence>
<dbReference type="eggNOG" id="KOG0143">
    <property type="taxonomic scope" value="Eukaryota"/>
</dbReference>
<dbReference type="Pfam" id="PF14226">
    <property type="entry name" value="DIOX_N"/>
    <property type="match status" value="1"/>
</dbReference>
<proteinExistence type="predicted"/>
<dbReference type="Proteomes" id="UP000017836">
    <property type="component" value="Unassembled WGS sequence"/>
</dbReference>
<sequence>MARVEIMRAPQVQELANVGQEVPPIFICKEEDGPSPFSIDSNIPIIDMSVILSPPKPSSPSWKDARNQEKSKLKAALQDWGLFQAVGHGISEDLMGSMRRAAKGFFELPLQEKMKVGQGHEGDQKKWVEGYGHDPVQSPDQILDWCDMLYLQTFPENHINLQFWPHKPCDFG</sequence>
<reference evidence="5" key="1">
    <citation type="journal article" date="2013" name="Science">
        <title>The Amborella genome and the evolution of flowering plants.</title>
        <authorList>
            <consortium name="Amborella Genome Project"/>
        </authorList>
    </citation>
    <scope>NUCLEOTIDE SEQUENCE [LARGE SCALE GENOMIC DNA]</scope>
</reference>
<gene>
    <name evidence="4" type="ORF">AMTR_s00033p00194340</name>
</gene>
<dbReference type="Gramene" id="ERN14313">
    <property type="protein sequence ID" value="ERN14313"/>
    <property type="gene ID" value="AMTR_s00033p00194340"/>
</dbReference>
<dbReference type="EMBL" id="KI392557">
    <property type="protein sequence ID" value="ERN14313.1"/>
    <property type="molecule type" value="Genomic_DNA"/>
</dbReference>
<dbReference type="InterPro" id="IPR050295">
    <property type="entry name" value="Plant_2OG-oxidoreductases"/>
</dbReference>
<feature type="domain" description="Non-haem dioxygenase N-terminal" evidence="3">
    <location>
        <begin position="43"/>
        <end position="166"/>
    </location>
</feature>
<name>U5D1S1_AMBTC</name>
<accession>U5D1S1</accession>
<keyword evidence="1" id="KW-0479">Metal-binding</keyword>
<protein>
    <recommendedName>
        <fullName evidence="3">Non-haem dioxygenase N-terminal domain-containing protein</fullName>
    </recommendedName>
</protein>
<dbReference type="AlphaFoldDB" id="U5D1S1"/>
<evidence type="ECO:0000313" key="4">
    <source>
        <dbReference type="EMBL" id="ERN14313.1"/>
    </source>
</evidence>
<evidence type="ECO:0000259" key="3">
    <source>
        <dbReference type="Pfam" id="PF14226"/>
    </source>
</evidence>
<keyword evidence="2" id="KW-0408">Iron</keyword>
<evidence type="ECO:0000256" key="1">
    <source>
        <dbReference type="ARBA" id="ARBA00022723"/>
    </source>
</evidence>
<dbReference type="HOGENOM" id="CLU_010119_11_1_1"/>